<dbReference type="InterPro" id="IPR015500">
    <property type="entry name" value="Peptidase_S8_subtilisin-rel"/>
</dbReference>
<feature type="domain" description="Inhibitor I9" evidence="8">
    <location>
        <begin position="10"/>
        <end position="91"/>
    </location>
</feature>
<dbReference type="Gene3D" id="3.50.30.30">
    <property type="match status" value="1"/>
</dbReference>
<comment type="similarity">
    <text evidence="1 6">Belongs to the peptidase S8 family.</text>
</comment>
<evidence type="ECO:0000259" key="9">
    <source>
        <dbReference type="Pfam" id="PF17766"/>
    </source>
</evidence>
<feature type="active site" description="Charge relay system" evidence="6">
    <location>
        <position position="512"/>
    </location>
</feature>
<dbReference type="CDD" id="cd04852">
    <property type="entry name" value="Peptidases_S8_3"/>
    <property type="match status" value="1"/>
</dbReference>
<evidence type="ECO:0000256" key="3">
    <source>
        <dbReference type="ARBA" id="ARBA00022729"/>
    </source>
</evidence>
<dbReference type="InterPro" id="IPR000209">
    <property type="entry name" value="Peptidase_S8/S53_dom"/>
</dbReference>
<keyword evidence="4 6" id="KW-0378">Hydrolase</keyword>
<evidence type="ECO:0008006" key="12">
    <source>
        <dbReference type="Google" id="ProtNLM"/>
    </source>
</evidence>
<evidence type="ECO:0000259" key="8">
    <source>
        <dbReference type="Pfam" id="PF05922"/>
    </source>
</evidence>
<name>A0ABR0XNJ0_REHGL</name>
<evidence type="ECO:0000313" key="10">
    <source>
        <dbReference type="EMBL" id="KAK6160692.1"/>
    </source>
</evidence>
<dbReference type="Gene3D" id="3.40.50.200">
    <property type="entry name" value="Peptidase S8/S53 domain"/>
    <property type="match status" value="1"/>
</dbReference>
<evidence type="ECO:0000256" key="1">
    <source>
        <dbReference type="ARBA" id="ARBA00011073"/>
    </source>
</evidence>
<protein>
    <recommendedName>
        <fullName evidence="12">Subtilisin-like protease</fullName>
    </recommendedName>
</protein>
<accession>A0ABR0XNJ0</accession>
<reference evidence="10 11" key="1">
    <citation type="journal article" date="2021" name="Comput. Struct. Biotechnol. J.">
        <title>De novo genome assembly of the potent medicinal plant Rehmannia glutinosa using nanopore technology.</title>
        <authorList>
            <person name="Ma L."/>
            <person name="Dong C."/>
            <person name="Song C."/>
            <person name="Wang X."/>
            <person name="Zheng X."/>
            <person name="Niu Y."/>
            <person name="Chen S."/>
            <person name="Feng W."/>
        </authorList>
    </citation>
    <scope>NUCLEOTIDE SEQUENCE [LARGE SCALE GENOMIC DNA]</scope>
    <source>
        <strain evidence="10">DH-2019</strain>
    </source>
</reference>
<dbReference type="PROSITE" id="PS51892">
    <property type="entry name" value="SUBTILASE"/>
    <property type="match status" value="1"/>
</dbReference>
<dbReference type="EMBL" id="JABTTQ020000003">
    <property type="protein sequence ID" value="KAK6160692.1"/>
    <property type="molecule type" value="Genomic_DNA"/>
</dbReference>
<evidence type="ECO:0000256" key="2">
    <source>
        <dbReference type="ARBA" id="ARBA00022670"/>
    </source>
</evidence>
<keyword evidence="5 6" id="KW-0720">Serine protease</keyword>
<dbReference type="PROSITE" id="PS00138">
    <property type="entry name" value="SUBTILASE_SER"/>
    <property type="match status" value="1"/>
</dbReference>
<keyword evidence="11" id="KW-1185">Reference proteome</keyword>
<dbReference type="PRINTS" id="PR00723">
    <property type="entry name" value="SUBTILISIN"/>
</dbReference>
<dbReference type="Pfam" id="PF05922">
    <property type="entry name" value="Inhibitor_I9"/>
    <property type="match status" value="1"/>
</dbReference>
<evidence type="ECO:0000313" key="11">
    <source>
        <dbReference type="Proteomes" id="UP001318860"/>
    </source>
</evidence>
<proteinExistence type="inferred from homology"/>
<dbReference type="Gene3D" id="2.60.40.2310">
    <property type="match status" value="1"/>
</dbReference>
<dbReference type="InterPro" id="IPR045051">
    <property type="entry name" value="SBT"/>
</dbReference>
<dbReference type="CDD" id="cd02120">
    <property type="entry name" value="PA_subtilisin_like"/>
    <property type="match status" value="1"/>
</dbReference>
<evidence type="ECO:0000256" key="5">
    <source>
        <dbReference type="ARBA" id="ARBA00022825"/>
    </source>
</evidence>
<dbReference type="Pfam" id="PF00082">
    <property type="entry name" value="Peptidase_S8"/>
    <property type="match status" value="1"/>
</dbReference>
<feature type="domain" description="Subtilisin-like protease fibronectin type-III" evidence="9">
    <location>
        <begin position="625"/>
        <end position="718"/>
    </location>
</feature>
<evidence type="ECO:0000256" key="6">
    <source>
        <dbReference type="PROSITE-ProRule" id="PRU01240"/>
    </source>
</evidence>
<sequence>MAWRALRSDTYIVHMDLSAMPKAFSSHHTWYLTTLSSISDKAEYSSSSSKLVYAYTNAINGFSAVLSSSELEAIKNSPGYVSSIKDTTVKADTTHSSQFLGLNSDHGAWPVSDYGKDVIIGMVDTGVWPESKSFNDDGMGDIPSRWKGECESGTKFNSSMCNKKLIGARYFNKGLLAKNPNLTISMNSARDTDGHGTHTSSTASGSYVEGASFFGYASGTARGMAPKARVAMYKALWDEGAYLSDLLAAIDQAIMDGVDVLSLSLGIDGLALYADPVAIATFAAMEKGIFVSTSSGNEGPYLETLHNGTPWVLNVAAGTIDREFQGTLTLGNGDSATGLSLYPGNSSLSEFPIVFVGACENENSLKKVQHKIVLCLDTNETLSEQVYYVQNAKLPGGIFISNNTDLAFFIQTSFPAVFFKLEEGQKILDYVKSDNEPKASLKFQETLIGTKTFPKLATYSSRGPSQSCPYVLKPDIMAPGDLILASWPSNSPVTDGISGQLFNNFNIISGTSMSCPHASGVAALLKGAHPDWSPAAIRSAMMTTAYVLDNTKNPIKDIGSNNQPATPLGMGSGHIDPNKALDPGLIYDATSEDYINLLCALNFTANQIQIITRSASYNCSNPSLDLNYPSFIAYFNANDTNPDGVIVKEFQRSVTNIGGEKSIYNAKLTALDGLNVSVSPDRLEFSKKYEKKSYKLRIEGPRLMKDLLVHGSLTWIESSDRKFPDETDNYSLASGIPIDNFDPVLGCPGRTHAPRMEEGFVQNPSLNPNPIYKSNVHGTITQTFAQMLSPREISKPMKKEDYFSVTIDEEIYQQRAAELRNTLIGRLILPKGPKPLGLEDLK</sequence>
<dbReference type="InterPro" id="IPR023828">
    <property type="entry name" value="Peptidase_S8_Ser-AS"/>
</dbReference>
<dbReference type="InterPro" id="IPR041469">
    <property type="entry name" value="Subtilisin-like_FN3"/>
</dbReference>
<feature type="domain" description="Peptidase S8/S53" evidence="7">
    <location>
        <begin position="115"/>
        <end position="553"/>
    </location>
</feature>
<gene>
    <name evidence="10" type="ORF">DH2020_004073</name>
</gene>
<organism evidence="10 11">
    <name type="scientific">Rehmannia glutinosa</name>
    <name type="common">Chinese foxglove</name>
    <dbReference type="NCBI Taxonomy" id="99300"/>
    <lineage>
        <taxon>Eukaryota</taxon>
        <taxon>Viridiplantae</taxon>
        <taxon>Streptophyta</taxon>
        <taxon>Embryophyta</taxon>
        <taxon>Tracheophyta</taxon>
        <taxon>Spermatophyta</taxon>
        <taxon>Magnoliopsida</taxon>
        <taxon>eudicotyledons</taxon>
        <taxon>Gunneridae</taxon>
        <taxon>Pentapetalae</taxon>
        <taxon>asterids</taxon>
        <taxon>lamiids</taxon>
        <taxon>Lamiales</taxon>
        <taxon>Orobanchaceae</taxon>
        <taxon>Rehmannieae</taxon>
        <taxon>Rehmannia</taxon>
    </lineage>
</organism>
<dbReference type="Proteomes" id="UP001318860">
    <property type="component" value="Unassembled WGS sequence"/>
</dbReference>
<dbReference type="Pfam" id="PF17766">
    <property type="entry name" value="fn3_6"/>
    <property type="match status" value="1"/>
</dbReference>
<keyword evidence="2 6" id="KW-0645">Protease</keyword>
<dbReference type="InterPro" id="IPR037045">
    <property type="entry name" value="S8pro/Inhibitor_I9_sf"/>
</dbReference>
<dbReference type="SUPFAM" id="SSF52743">
    <property type="entry name" value="Subtilisin-like"/>
    <property type="match status" value="1"/>
</dbReference>
<evidence type="ECO:0000259" key="7">
    <source>
        <dbReference type="Pfam" id="PF00082"/>
    </source>
</evidence>
<dbReference type="InterPro" id="IPR010259">
    <property type="entry name" value="S8pro/Inhibitor_I9"/>
</dbReference>
<keyword evidence="3" id="KW-0732">Signal</keyword>
<dbReference type="InterPro" id="IPR036852">
    <property type="entry name" value="Peptidase_S8/S53_dom_sf"/>
</dbReference>
<comment type="caution">
    <text evidence="10">The sequence shown here is derived from an EMBL/GenBank/DDBJ whole genome shotgun (WGS) entry which is preliminary data.</text>
</comment>
<dbReference type="Gene3D" id="3.30.70.80">
    <property type="entry name" value="Peptidase S8 propeptide/proteinase inhibitor I9"/>
    <property type="match status" value="1"/>
</dbReference>
<feature type="active site" description="Charge relay system" evidence="6">
    <location>
        <position position="124"/>
    </location>
</feature>
<dbReference type="InterPro" id="IPR034197">
    <property type="entry name" value="Peptidases_S8_3"/>
</dbReference>
<feature type="active site" description="Charge relay system" evidence="6">
    <location>
        <position position="195"/>
    </location>
</feature>
<dbReference type="PANTHER" id="PTHR10795">
    <property type="entry name" value="PROPROTEIN CONVERTASE SUBTILISIN/KEXIN"/>
    <property type="match status" value="1"/>
</dbReference>
<evidence type="ECO:0000256" key="4">
    <source>
        <dbReference type="ARBA" id="ARBA00022801"/>
    </source>
</evidence>